<dbReference type="Proteomes" id="UP001652583">
    <property type="component" value="Chromosome C2"/>
</dbReference>
<evidence type="ECO:0000256" key="1">
    <source>
        <dbReference type="SAM" id="MobiDB-lite"/>
    </source>
</evidence>
<proteinExistence type="predicted"/>
<dbReference type="RefSeq" id="XP_053076618.1">
    <property type="nucleotide sequence ID" value="XM_053220643.1"/>
</dbReference>
<keyword evidence="2" id="KW-1185">Reference proteome</keyword>
<gene>
    <name evidence="3" type="primary">LOC106977845</name>
</gene>
<feature type="compositionally biased region" description="Basic residues" evidence="1">
    <location>
        <begin position="1"/>
        <end position="14"/>
    </location>
</feature>
<evidence type="ECO:0000313" key="2">
    <source>
        <dbReference type="Proteomes" id="UP001652583"/>
    </source>
</evidence>
<protein>
    <submittedName>
        <fullName evidence="3">Uncharacterized protein C10orf95-like isoform X1</fullName>
    </submittedName>
</protein>
<organism evidence="2 3">
    <name type="scientific">Acinonyx jubatus</name>
    <name type="common">Cheetah</name>
    <dbReference type="NCBI Taxonomy" id="32536"/>
    <lineage>
        <taxon>Eukaryota</taxon>
        <taxon>Metazoa</taxon>
        <taxon>Chordata</taxon>
        <taxon>Craniata</taxon>
        <taxon>Vertebrata</taxon>
        <taxon>Euteleostomi</taxon>
        <taxon>Mammalia</taxon>
        <taxon>Eutheria</taxon>
        <taxon>Laurasiatheria</taxon>
        <taxon>Carnivora</taxon>
        <taxon>Feliformia</taxon>
        <taxon>Felidae</taxon>
        <taxon>Felinae</taxon>
        <taxon>Acinonyx</taxon>
    </lineage>
</organism>
<reference evidence="3" key="1">
    <citation type="submission" date="2025-08" db="UniProtKB">
        <authorList>
            <consortium name="RefSeq"/>
        </authorList>
    </citation>
    <scope>IDENTIFICATION</scope>
    <source>
        <tissue evidence="3">Blood</tissue>
    </source>
</reference>
<sequence>MVKSKALKVRRKHWPSVGKASLVSPPSASRLRCRSEPRERARHTPPKPDHVSQPNSERPAPVSAASDWPPGGGAIVRRPNRSSVSHGFPWPRPQGRRQRRPDSSHWQTASGPECGRAEQRRRRRARSSAAPRTPRRPQPQEPGVPALSPAASRRSGTSVAVPSRGSTLVILPKPISQRPSLQTPSH</sequence>
<feature type="region of interest" description="Disordered" evidence="1">
    <location>
        <begin position="1"/>
        <end position="186"/>
    </location>
</feature>
<accession>A0ABM3PY68</accession>
<feature type="compositionally biased region" description="Polar residues" evidence="1">
    <location>
        <begin position="177"/>
        <end position="186"/>
    </location>
</feature>
<name>A0ABM3PY68_ACIJB</name>
<dbReference type="GeneID" id="106977845"/>
<feature type="compositionally biased region" description="Polar residues" evidence="1">
    <location>
        <begin position="154"/>
        <end position="166"/>
    </location>
</feature>
<evidence type="ECO:0000313" key="3">
    <source>
        <dbReference type="RefSeq" id="XP_053076618.1"/>
    </source>
</evidence>